<evidence type="ECO:0000256" key="3">
    <source>
        <dbReference type="ARBA" id="ARBA00022795"/>
    </source>
</evidence>
<reference evidence="8 9" key="1">
    <citation type="journal article" date="2016" name="Nat. Commun.">
        <title>Thousands of microbial genomes shed light on interconnected biogeochemical processes in an aquifer system.</title>
        <authorList>
            <person name="Anantharaman K."/>
            <person name="Brown C.T."/>
            <person name="Hug L.A."/>
            <person name="Sharon I."/>
            <person name="Castelle C.J."/>
            <person name="Probst A.J."/>
            <person name="Thomas B.C."/>
            <person name="Singh A."/>
            <person name="Wilkins M.J."/>
            <person name="Karaoz U."/>
            <person name="Brodie E.L."/>
            <person name="Williams K.H."/>
            <person name="Hubbard S.S."/>
            <person name="Banfield J.F."/>
        </authorList>
    </citation>
    <scope>NUCLEOTIDE SEQUENCE [LARGE SCALE GENOMIC DNA]</scope>
</reference>
<evidence type="ECO:0000256" key="4">
    <source>
        <dbReference type="ARBA" id="ARBA00024746"/>
    </source>
</evidence>
<evidence type="ECO:0000256" key="1">
    <source>
        <dbReference type="ARBA" id="ARBA00010577"/>
    </source>
</evidence>
<dbReference type="Pfam" id="PF03963">
    <property type="entry name" value="FlgD"/>
    <property type="match status" value="1"/>
</dbReference>
<evidence type="ECO:0000259" key="7">
    <source>
        <dbReference type="Pfam" id="PF13861"/>
    </source>
</evidence>
<dbReference type="InterPro" id="IPR005648">
    <property type="entry name" value="FlgD"/>
</dbReference>
<comment type="caution">
    <text evidence="8">The sequence shown here is derived from an EMBL/GenBank/DDBJ whole genome shotgun (WGS) entry which is preliminary data.</text>
</comment>
<evidence type="ECO:0000313" key="9">
    <source>
        <dbReference type="Proteomes" id="UP000177583"/>
    </source>
</evidence>
<name>A0A1F6GPP4_9PROT</name>
<protein>
    <recommendedName>
        <fullName evidence="2 5">Basal-body rod modification protein FlgD</fullName>
    </recommendedName>
</protein>
<organism evidence="8 9">
    <name type="scientific">Candidatus Lambdaproteobacteria bacterium RIFOXYD2_FULL_56_26</name>
    <dbReference type="NCBI Taxonomy" id="1817773"/>
    <lineage>
        <taxon>Bacteria</taxon>
        <taxon>Pseudomonadati</taxon>
        <taxon>Pseudomonadota</taxon>
        <taxon>Candidatus Lambdaproteobacteria</taxon>
    </lineage>
</organism>
<dbReference type="Proteomes" id="UP000177583">
    <property type="component" value="Unassembled WGS sequence"/>
</dbReference>
<dbReference type="Pfam" id="PF13860">
    <property type="entry name" value="FlgD_ig"/>
    <property type="match status" value="1"/>
</dbReference>
<comment type="similarity">
    <text evidence="1 5">Belongs to the FlgD family.</text>
</comment>
<gene>
    <name evidence="8" type="ORF">A2557_04330</name>
</gene>
<dbReference type="InterPro" id="IPR025965">
    <property type="entry name" value="FlgD/Vpr_Ig-like"/>
</dbReference>
<feature type="domain" description="FlgD Tudor-like" evidence="7">
    <location>
        <begin position="90"/>
        <end position="222"/>
    </location>
</feature>
<dbReference type="EMBL" id="MFNF01000050">
    <property type="protein sequence ID" value="OGH00079.1"/>
    <property type="molecule type" value="Genomic_DNA"/>
</dbReference>
<evidence type="ECO:0000256" key="5">
    <source>
        <dbReference type="RuleBase" id="RU362076"/>
    </source>
</evidence>
<dbReference type="Gene3D" id="2.60.40.4070">
    <property type="match status" value="1"/>
</dbReference>
<comment type="function">
    <text evidence="4 5">Required for flagellar hook formation. May act as a scaffolding protein.</text>
</comment>
<keyword evidence="3 5" id="KW-1005">Bacterial flagellum biogenesis</keyword>
<dbReference type="Gene3D" id="2.30.30.910">
    <property type="match status" value="1"/>
</dbReference>
<dbReference type="InterPro" id="IPR025963">
    <property type="entry name" value="FLgD_Tudor"/>
</dbReference>
<dbReference type="Pfam" id="PF13861">
    <property type="entry name" value="FLgD_tudor"/>
    <property type="match status" value="1"/>
</dbReference>
<evidence type="ECO:0000313" key="8">
    <source>
        <dbReference type="EMBL" id="OGH00079.1"/>
    </source>
</evidence>
<feature type="domain" description="FlgD/Vpr Ig-like" evidence="6">
    <location>
        <begin position="116"/>
        <end position="183"/>
    </location>
</feature>
<dbReference type="GO" id="GO:0044781">
    <property type="term" value="P:bacterial-type flagellum organization"/>
    <property type="evidence" value="ECO:0007669"/>
    <property type="project" value="UniProtKB-UniRule"/>
</dbReference>
<evidence type="ECO:0000256" key="2">
    <source>
        <dbReference type="ARBA" id="ARBA00016013"/>
    </source>
</evidence>
<accession>A0A1F6GPP4</accession>
<sequence length="255" mass="27826">MTLDATRSTLSNAQTVLRNETVKGGKNEGKMGKDEFMNLFLTQMSNQDPTSPMDSAGMTAQLAQLGSMEQLEKLNKGMETLNKTQTTVASYQALNFMGKDVLLEANELVLNQGSGQPVYYDLDSDAKDLKVSIEAKDGSPVLTESLGLTPAGKHRYSWDGLNDRGTVMGDGLYKIRLTATKADGTSQELTAFNSGRVGQVEFKNGEAYVTAQGRKLPLSQIRQVDNISQRVFGNARPLPLQKELKPMGPLQNTKE</sequence>
<dbReference type="AlphaFoldDB" id="A0A1F6GPP4"/>
<proteinExistence type="inferred from homology"/>
<evidence type="ECO:0000259" key="6">
    <source>
        <dbReference type="Pfam" id="PF13860"/>
    </source>
</evidence>